<keyword evidence="2" id="KW-1185">Reference proteome</keyword>
<protein>
    <submittedName>
        <fullName evidence="1">Uncharacterized protein</fullName>
    </submittedName>
</protein>
<evidence type="ECO:0000313" key="2">
    <source>
        <dbReference type="Proteomes" id="UP001233673"/>
    </source>
</evidence>
<comment type="caution">
    <text evidence="1">The sequence shown here is derived from an EMBL/GenBank/DDBJ whole genome shotgun (WGS) entry which is preliminary data.</text>
</comment>
<name>A0ABT9IAF7_9ACTN</name>
<dbReference type="RefSeq" id="WP_305999245.1">
    <property type="nucleotide sequence ID" value="NZ_JASNFN010000005.1"/>
</dbReference>
<sequence>MSTTHLHPHDQKPTTSRCLRHHVWMAACADCREAHRVPSPRRAAFSGKRATR</sequence>
<reference evidence="2" key="1">
    <citation type="submission" date="2023-05" db="EMBL/GenBank/DDBJ databases">
        <title>Draft genome of Pseudofrankia sp. BMG5.37.</title>
        <authorList>
            <person name="Gtari M."/>
            <person name="Ghodhbane F."/>
            <person name="Sbissi I."/>
        </authorList>
    </citation>
    <scope>NUCLEOTIDE SEQUENCE [LARGE SCALE GENOMIC DNA]</scope>
    <source>
        <strain evidence="2">BMG 814</strain>
    </source>
</reference>
<accession>A0ABT9IAF7</accession>
<organism evidence="1 2">
    <name type="scientific">Blastococcus carthaginiensis</name>
    <dbReference type="NCBI Taxonomy" id="3050034"/>
    <lineage>
        <taxon>Bacteria</taxon>
        <taxon>Bacillati</taxon>
        <taxon>Actinomycetota</taxon>
        <taxon>Actinomycetes</taxon>
        <taxon>Geodermatophilales</taxon>
        <taxon>Geodermatophilaceae</taxon>
        <taxon>Blastococcus</taxon>
    </lineage>
</organism>
<dbReference type="Proteomes" id="UP001233673">
    <property type="component" value="Unassembled WGS sequence"/>
</dbReference>
<evidence type="ECO:0000313" key="1">
    <source>
        <dbReference type="EMBL" id="MDP5182558.1"/>
    </source>
</evidence>
<gene>
    <name evidence="1" type="ORF">QOZ88_07895</name>
</gene>
<proteinExistence type="predicted"/>
<dbReference type="EMBL" id="JASNFN010000005">
    <property type="protein sequence ID" value="MDP5182558.1"/>
    <property type="molecule type" value="Genomic_DNA"/>
</dbReference>